<sequence length="39" mass="4659">MISTNLNRPRVMNCAFLLTDIGALHFYMLIFFRLFPSFF</sequence>
<dbReference type="EMBL" id="GGEC01034492">
    <property type="protein sequence ID" value="MBX14976.1"/>
    <property type="molecule type" value="Transcribed_RNA"/>
</dbReference>
<reference evidence="2" key="1">
    <citation type="submission" date="2018-02" db="EMBL/GenBank/DDBJ databases">
        <title>Rhizophora mucronata_Transcriptome.</title>
        <authorList>
            <person name="Meera S.P."/>
            <person name="Sreeshan A."/>
            <person name="Augustine A."/>
        </authorList>
    </citation>
    <scope>NUCLEOTIDE SEQUENCE</scope>
    <source>
        <tissue evidence="2">Leaf</tissue>
    </source>
</reference>
<accession>A0A2P2LAH5</accession>
<protein>
    <submittedName>
        <fullName evidence="2">Uncharacterized protein</fullName>
    </submittedName>
</protein>
<evidence type="ECO:0000313" key="2">
    <source>
        <dbReference type="EMBL" id="MBX14976.1"/>
    </source>
</evidence>
<keyword evidence="1" id="KW-0472">Membrane</keyword>
<organism evidence="2">
    <name type="scientific">Rhizophora mucronata</name>
    <name type="common">Asiatic mangrove</name>
    <dbReference type="NCBI Taxonomy" id="61149"/>
    <lineage>
        <taxon>Eukaryota</taxon>
        <taxon>Viridiplantae</taxon>
        <taxon>Streptophyta</taxon>
        <taxon>Embryophyta</taxon>
        <taxon>Tracheophyta</taxon>
        <taxon>Spermatophyta</taxon>
        <taxon>Magnoliopsida</taxon>
        <taxon>eudicotyledons</taxon>
        <taxon>Gunneridae</taxon>
        <taxon>Pentapetalae</taxon>
        <taxon>rosids</taxon>
        <taxon>fabids</taxon>
        <taxon>Malpighiales</taxon>
        <taxon>Rhizophoraceae</taxon>
        <taxon>Rhizophora</taxon>
    </lineage>
</organism>
<dbReference type="AlphaFoldDB" id="A0A2P2LAH5"/>
<name>A0A2P2LAH5_RHIMU</name>
<evidence type="ECO:0000256" key="1">
    <source>
        <dbReference type="SAM" id="Phobius"/>
    </source>
</evidence>
<proteinExistence type="predicted"/>
<keyword evidence="1" id="KW-1133">Transmembrane helix</keyword>
<feature type="transmembrane region" description="Helical" evidence="1">
    <location>
        <begin position="12"/>
        <end position="35"/>
    </location>
</feature>
<keyword evidence="1" id="KW-0812">Transmembrane</keyword>